<gene>
    <name evidence="2" type="ORF">SAMN04488522_104793</name>
</gene>
<keyword evidence="1" id="KW-0812">Transmembrane</keyword>
<dbReference type="OrthoDB" id="1265434at2"/>
<dbReference type="Proteomes" id="UP000184287">
    <property type="component" value="Unassembled WGS sequence"/>
</dbReference>
<keyword evidence="3" id="KW-1185">Reference proteome</keyword>
<dbReference type="EMBL" id="FQUQ01000004">
    <property type="protein sequence ID" value="SHG18929.1"/>
    <property type="molecule type" value="Genomic_DNA"/>
</dbReference>
<evidence type="ECO:0000313" key="3">
    <source>
        <dbReference type="Proteomes" id="UP000184287"/>
    </source>
</evidence>
<keyword evidence="1" id="KW-1133">Transmembrane helix</keyword>
<organism evidence="2 3">
    <name type="scientific">Pedobacter caeni</name>
    <dbReference type="NCBI Taxonomy" id="288992"/>
    <lineage>
        <taxon>Bacteria</taxon>
        <taxon>Pseudomonadati</taxon>
        <taxon>Bacteroidota</taxon>
        <taxon>Sphingobacteriia</taxon>
        <taxon>Sphingobacteriales</taxon>
        <taxon>Sphingobacteriaceae</taxon>
        <taxon>Pedobacter</taxon>
    </lineage>
</organism>
<accession>A0A1M5HSH9</accession>
<feature type="transmembrane region" description="Helical" evidence="1">
    <location>
        <begin position="16"/>
        <end position="34"/>
    </location>
</feature>
<reference evidence="3" key="1">
    <citation type="submission" date="2016-11" db="EMBL/GenBank/DDBJ databases">
        <authorList>
            <person name="Varghese N."/>
            <person name="Submissions S."/>
        </authorList>
    </citation>
    <scope>NUCLEOTIDE SEQUENCE [LARGE SCALE GENOMIC DNA]</scope>
    <source>
        <strain evidence="3">DSM 16990</strain>
    </source>
</reference>
<keyword evidence="1" id="KW-0472">Membrane</keyword>
<feature type="transmembrane region" description="Helical" evidence="1">
    <location>
        <begin position="85"/>
        <end position="105"/>
    </location>
</feature>
<dbReference type="RefSeq" id="WP_073233590.1">
    <property type="nucleotide sequence ID" value="NZ_FQUQ01000004.1"/>
</dbReference>
<dbReference type="STRING" id="288992.SAMN04488522_104793"/>
<evidence type="ECO:0000256" key="1">
    <source>
        <dbReference type="SAM" id="Phobius"/>
    </source>
</evidence>
<protein>
    <submittedName>
        <fullName evidence="2">Uncharacterized protein</fullName>
    </submittedName>
</protein>
<name>A0A1M5HSH9_9SPHI</name>
<proteinExistence type="predicted"/>
<sequence length="212" mass="23380">MTEQNKTQSVLEKIKSFAIGYIGAAIFAMGTTYFEAQSSYHVPRILSPIYDVFGNIGLAIGMVLLGAGLMYWAAKRFLKVQQGKAGLMIGILAFFIIANYGLIWLNNRDKPETPGTIAKKTEAAVQGAERPELDSPEANAYLDKMENLLITMQTAKKSNDATAIEKTEQQYGALIEELSTIIPVLSKTSTYRDFILYNANITGKINQLRGIK</sequence>
<feature type="transmembrane region" description="Helical" evidence="1">
    <location>
        <begin position="54"/>
        <end position="73"/>
    </location>
</feature>
<evidence type="ECO:0000313" key="2">
    <source>
        <dbReference type="EMBL" id="SHG18929.1"/>
    </source>
</evidence>
<dbReference type="AlphaFoldDB" id="A0A1M5HSH9"/>